<dbReference type="OrthoDB" id="3311037at2"/>
<reference evidence="7" key="1">
    <citation type="submission" date="2016-10" db="EMBL/GenBank/DDBJ databases">
        <authorList>
            <person name="Varghese N."/>
            <person name="Submissions S."/>
        </authorList>
    </citation>
    <scope>NUCLEOTIDE SEQUENCE [LARGE SCALE GENOMIC DNA]</scope>
    <source>
        <strain evidence="7">DSM 44718</strain>
    </source>
</reference>
<dbReference type="CDD" id="cd03216">
    <property type="entry name" value="ABC_Carb_Monos_I"/>
    <property type="match status" value="1"/>
</dbReference>
<evidence type="ECO:0000256" key="1">
    <source>
        <dbReference type="ARBA" id="ARBA00022448"/>
    </source>
</evidence>
<keyword evidence="7" id="KW-1185">Reference proteome</keyword>
<evidence type="ECO:0000256" key="2">
    <source>
        <dbReference type="ARBA" id="ARBA00022737"/>
    </source>
</evidence>
<protein>
    <submittedName>
        <fullName evidence="6">Monosaccharide ABC transporter ATP-binding protein, CUT2 family</fullName>
    </submittedName>
</protein>
<keyword evidence="1" id="KW-0813">Transport</keyword>
<keyword evidence="2" id="KW-0677">Repeat</keyword>
<sequence length="505" mass="54220">MSVPALEVRGLVKHYPGVKALDGVDLVVQQNEVLGLAGENGAGKSTLLKALVGLVAPDAGSIYVRGEPVRLRSVVDAANHGIGMVFQEQSLVPNLTAAENIVLGSEGPAVRRGVYRWEVMRRLAQEQLDKIGSPIDPLARTDSLSFADRQMVEIAKVLRIEERTQHPPVVILDEPTSVLESKEIDTLFAQIRRLREFATVIFVSHRLDEVLDVCDRVSVLRGGQSVGEVATAGAVPRELHRMMIGSTGSDDHYHENAAATVGSEQPRLSVRGLSGTTFQDISFDVAPGEIVSIVGVHGSGREDVCRALFGAEPTTAGEIRMDGKKIDLPSTRAACAAGIGYVPAERKLEGMVGAMSVAENMTLAKQQARCAGPFVAPKKQATLVDSWIRRLSIRTPGRDTAIQRLSGGNQQKVVLARWLVAGDIRLLLLDHPTRGLDIGARSEVYRLMRELAATGVATVLLADSLEEAIGMADRILVMNDGRVATEVACPNGAKPSPLDLVKEMV</sequence>
<feature type="domain" description="ABC transporter" evidence="5">
    <location>
        <begin position="263"/>
        <end position="505"/>
    </location>
</feature>
<dbReference type="InterPro" id="IPR050107">
    <property type="entry name" value="ABC_carbohydrate_import_ATPase"/>
</dbReference>
<dbReference type="Gene3D" id="3.40.50.300">
    <property type="entry name" value="P-loop containing nucleotide triphosphate hydrolases"/>
    <property type="match status" value="2"/>
</dbReference>
<proteinExistence type="predicted"/>
<dbReference type="Proteomes" id="UP000199632">
    <property type="component" value="Unassembled WGS sequence"/>
</dbReference>
<dbReference type="InterPro" id="IPR017871">
    <property type="entry name" value="ABC_transporter-like_CS"/>
</dbReference>
<dbReference type="PANTHER" id="PTHR43790">
    <property type="entry name" value="CARBOHYDRATE TRANSPORT ATP-BINDING PROTEIN MG119-RELATED"/>
    <property type="match status" value="1"/>
</dbReference>
<dbReference type="CDD" id="cd03215">
    <property type="entry name" value="ABC_Carb_Monos_II"/>
    <property type="match status" value="1"/>
</dbReference>
<dbReference type="PANTHER" id="PTHR43790:SF9">
    <property type="entry name" value="GALACTOFURANOSE TRANSPORTER ATP-BINDING PROTEIN YTFR"/>
    <property type="match status" value="1"/>
</dbReference>
<dbReference type="RefSeq" id="WP_090801078.1">
    <property type="nucleotide sequence ID" value="NZ_BOND01000006.1"/>
</dbReference>
<dbReference type="InterPro" id="IPR003593">
    <property type="entry name" value="AAA+_ATPase"/>
</dbReference>
<dbReference type="GO" id="GO:0016887">
    <property type="term" value="F:ATP hydrolysis activity"/>
    <property type="evidence" value="ECO:0007669"/>
    <property type="project" value="InterPro"/>
</dbReference>
<keyword evidence="4 6" id="KW-0067">ATP-binding</keyword>
<keyword evidence="3" id="KW-0547">Nucleotide-binding</keyword>
<dbReference type="SUPFAM" id="SSF52540">
    <property type="entry name" value="P-loop containing nucleoside triphosphate hydrolases"/>
    <property type="match status" value="2"/>
</dbReference>
<feature type="domain" description="ABC transporter" evidence="5">
    <location>
        <begin position="6"/>
        <end position="247"/>
    </location>
</feature>
<dbReference type="GO" id="GO:0005524">
    <property type="term" value="F:ATP binding"/>
    <property type="evidence" value="ECO:0007669"/>
    <property type="project" value="UniProtKB-KW"/>
</dbReference>
<dbReference type="InterPro" id="IPR027417">
    <property type="entry name" value="P-loop_NTPase"/>
</dbReference>
<dbReference type="InterPro" id="IPR003439">
    <property type="entry name" value="ABC_transporter-like_ATP-bd"/>
</dbReference>
<evidence type="ECO:0000313" key="6">
    <source>
        <dbReference type="EMBL" id="SDZ58719.1"/>
    </source>
</evidence>
<dbReference type="PROSITE" id="PS00211">
    <property type="entry name" value="ABC_TRANSPORTER_1"/>
    <property type="match status" value="1"/>
</dbReference>
<dbReference type="Pfam" id="PF00005">
    <property type="entry name" value="ABC_tran"/>
    <property type="match status" value="2"/>
</dbReference>
<name>A0A1H3UAV1_9ACTN</name>
<dbReference type="PROSITE" id="PS50893">
    <property type="entry name" value="ABC_TRANSPORTER_2"/>
    <property type="match status" value="2"/>
</dbReference>
<evidence type="ECO:0000256" key="3">
    <source>
        <dbReference type="ARBA" id="ARBA00022741"/>
    </source>
</evidence>
<evidence type="ECO:0000259" key="5">
    <source>
        <dbReference type="PROSITE" id="PS50893"/>
    </source>
</evidence>
<evidence type="ECO:0000256" key="4">
    <source>
        <dbReference type="ARBA" id="ARBA00022840"/>
    </source>
</evidence>
<dbReference type="SMART" id="SM00382">
    <property type="entry name" value="AAA"/>
    <property type="match status" value="2"/>
</dbReference>
<dbReference type="STRING" id="137265.SAMN05421684_6755"/>
<evidence type="ECO:0000313" key="7">
    <source>
        <dbReference type="Proteomes" id="UP000199632"/>
    </source>
</evidence>
<dbReference type="EMBL" id="FNQB01000004">
    <property type="protein sequence ID" value="SDZ58719.1"/>
    <property type="molecule type" value="Genomic_DNA"/>
</dbReference>
<gene>
    <name evidence="6" type="ORF">SAMN05421684_6755</name>
</gene>
<accession>A0A1H3UAV1</accession>
<dbReference type="AlphaFoldDB" id="A0A1H3UAV1"/>
<organism evidence="6 7">
    <name type="scientific">Asanoa ishikariensis</name>
    <dbReference type="NCBI Taxonomy" id="137265"/>
    <lineage>
        <taxon>Bacteria</taxon>
        <taxon>Bacillati</taxon>
        <taxon>Actinomycetota</taxon>
        <taxon>Actinomycetes</taxon>
        <taxon>Micromonosporales</taxon>
        <taxon>Micromonosporaceae</taxon>
        <taxon>Asanoa</taxon>
    </lineage>
</organism>